<dbReference type="PROSITE" id="PS51831">
    <property type="entry name" value="HD"/>
    <property type="match status" value="1"/>
</dbReference>
<dbReference type="OrthoDB" id="9805698at2"/>
<dbReference type="GO" id="GO:0004112">
    <property type="term" value="F:cyclic-nucleotide phosphodiesterase activity"/>
    <property type="evidence" value="ECO:0007669"/>
    <property type="project" value="UniProtKB-UniRule"/>
</dbReference>
<evidence type="ECO:0000256" key="7">
    <source>
        <dbReference type="ARBA" id="ARBA00022800"/>
    </source>
</evidence>
<comment type="catalytic activity">
    <reaction evidence="13">
        <text>a tRNA precursor + 2 CTP + ATP = a tRNA with a 3' CCA end + 3 diphosphate</text>
        <dbReference type="Rhea" id="RHEA:14433"/>
        <dbReference type="Rhea" id="RHEA-COMP:10465"/>
        <dbReference type="Rhea" id="RHEA-COMP:10468"/>
        <dbReference type="ChEBI" id="CHEBI:30616"/>
        <dbReference type="ChEBI" id="CHEBI:33019"/>
        <dbReference type="ChEBI" id="CHEBI:37563"/>
        <dbReference type="ChEBI" id="CHEBI:74896"/>
        <dbReference type="ChEBI" id="CHEBI:83071"/>
        <dbReference type="EC" id="2.7.7.72"/>
    </reaction>
</comment>
<feature type="binding site" evidence="13">
    <location>
        <position position="137"/>
    </location>
    <ligand>
        <name>ATP</name>
        <dbReference type="ChEBI" id="CHEBI:30616"/>
    </ligand>
</feature>
<evidence type="ECO:0000313" key="16">
    <source>
        <dbReference type="Proteomes" id="UP000019030"/>
    </source>
</evidence>
<dbReference type="InterPro" id="IPR002646">
    <property type="entry name" value="PolA_pol_head_dom"/>
</dbReference>
<dbReference type="FunFam" id="3.30.460.10:FF:000016">
    <property type="entry name" value="Multifunctional CCA protein"/>
    <property type="match status" value="1"/>
</dbReference>
<dbReference type="EC" id="2.7.7.72" evidence="13"/>
<comment type="cofactor">
    <cofactor evidence="13">
        <name>Ni(2+)</name>
        <dbReference type="ChEBI" id="CHEBI:49786"/>
    </cofactor>
    <text evidence="13">Nickel for phosphatase activity.</text>
</comment>
<dbReference type="PANTHER" id="PTHR47545:SF1">
    <property type="entry name" value="MULTIFUNCTIONAL CCA PROTEIN"/>
    <property type="match status" value="1"/>
</dbReference>
<dbReference type="Pfam" id="PF01743">
    <property type="entry name" value="PolyA_pol"/>
    <property type="match status" value="1"/>
</dbReference>
<dbReference type="PIRSF" id="PIRSF000813">
    <property type="entry name" value="CCA_bact"/>
    <property type="match status" value="1"/>
</dbReference>
<feature type="binding site" evidence="13">
    <location>
        <position position="91"/>
    </location>
    <ligand>
        <name>CTP</name>
        <dbReference type="ChEBI" id="CHEBI:37563"/>
    </ligand>
</feature>
<evidence type="ECO:0000256" key="12">
    <source>
        <dbReference type="ARBA" id="ARBA00023268"/>
    </source>
</evidence>
<keyword evidence="4 13" id="KW-0548">Nucleotidyltransferase</keyword>
<feature type="domain" description="HD" evidence="14">
    <location>
        <begin position="228"/>
        <end position="329"/>
    </location>
</feature>
<keyword evidence="1 13" id="KW-0533">Nickel</keyword>
<name>W0LB47_9GAMM</name>
<evidence type="ECO:0000256" key="11">
    <source>
        <dbReference type="ARBA" id="ARBA00022884"/>
    </source>
</evidence>
<dbReference type="CDD" id="cd05398">
    <property type="entry name" value="NT_ClassII-CCAase"/>
    <property type="match status" value="1"/>
</dbReference>
<dbReference type="Pfam" id="PF01966">
    <property type="entry name" value="HD"/>
    <property type="match status" value="1"/>
</dbReference>
<keyword evidence="5 13" id="KW-0479">Metal-binding</keyword>
<dbReference type="PATRIC" id="fig|1441930.4.peg.1653"/>
<dbReference type="Gene3D" id="1.10.3090.10">
    <property type="entry name" value="cca-adding enzyme, domain 2"/>
    <property type="match status" value="1"/>
</dbReference>
<organism evidence="15 16">
    <name type="scientific">Chania multitudinisentens RB-25</name>
    <dbReference type="NCBI Taxonomy" id="1441930"/>
    <lineage>
        <taxon>Bacteria</taxon>
        <taxon>Pseudomonadati</taxon>
        <taxon>Pseudomonadota</taxon>
        <taxon>Gammaproteobacteria</taxon>
        <taxon>Enterobacterales</taxon>
        <taxon>Yersiniaceae</taxon>
        <taxon>Chania</taxon>
    </lineage>
</organism>
<dbReference type="Gene3D" id="3.30.460.10">
    <property type="entry name" value="Beta Polymerase, domain 2"/>
    <property type="match status" value="1"/>
</dbReference>
<dbReference type="SUPFAM" id="SSF81891">
    <property type="entry name" value="Poly A polymerase C-terminal region-like"/>
    <property type="match status" value="1"/>
</dbReference>
<evidence type="ECO:0000259" key="14">
    <source>
        <dbReference type="PROSITE" id="PS51831"/>
    </source>
</evidence>
<comment type="cofactor">
    <cofactor evidence="13">
        <name>Mg(2+)</name>
        <dbReference type="ChEBI" id="CHEBI:18420"/>
    </cofactor>
    <text evidence="13">Magnesium is required for nucleotidyltransferase activity.</text>
</comment>
<dbReference type="GO" id="GO:0001680">
    <property type="term" value="P:tRNA 3'-terminal CCA addition"/>
    <property type="evidence" value="ECO:0007669"/>
    <property type="project" value="UniProtKB-UniRule"/>
</dbReference>
<dbReference type="GO" id="GO:0005524">
    <property type="term" value="F:ATP binding"/>
    <property type="evidence" value="ECO:0007669"/>
    <property type="project" value="UniProtKB-UniRule"/>
</dbReference>
<gene>
    <name evidence="13" type="primary">cca</name>
    <name evidence="15" type="ORF">Z042_08310</name>
</gene>
<dbReference type="GO" id="GO:0042245">
    <property type="term" value="P:RNA repair"/>
    <property type="evidence" value="ECO:0007669"/>
    <property type="project" value="UniProtKB-KW"/>
</dbReference>
<evidence type="ECO:0000256" key="13">
    <source>
        <dbReference type="HAMAP-Rule" id="MF_01261"/>
    </source>
</evidence>
<feature type="binding site" evidence="13">
    <location>
        <position position="21"/>
    </location>
    <ligand>
        <name>Mg(2+)</name>
        <dbReference type="ChEBI" id="CHEBI:18420"/>
    </ligand>
</feature>
<keyword evidence="9 13" id="KW-0067">ATP-binding</keyword>
<keyword evidence="8 13" id="KW-0378">Hydrolase</keyword>
<reference evidence="15 16" key="1">
    <citation type="submission" date="2014-01" db="EMBL/GenBank/DDBJ databases">
        <title>Isolation of Serratia multitudinisentens RB-25 from Ex-Landfill site.</title>
        <authorList>
            <person name="Robson E.H.J."/>
        </authorList>
    </citation>
    <scope>NUCLEOTIDE SEQUENCE [LARGE SCALE GENOMIC DNA]</scope>
    <source>
        <strain evidence="15 16">RB-25</strain>
    </source>
</reference>
<dbReference type="EC" id="3.1.3.-" evidence="13"/>
<evidence type="ECO:0000256" key="3">
    <source>
        <dbReference type="ARBA" id="ARBA00022694"/>
    </source>
</evidence>
<evidence type="ECO:0000256" key="8">
    <source>
        <dbReference type="ARBA" id="ARBA00022801"/>
    </source>
</evidence>
<dbReference type="GO" id="GO:0004810">
    <property type="term" value="F:CCA tRNA nucleotidyltransferase activity"/>
    <property type="evidence" value="ECO:0007669"/>
    <property type="project" value="UniProtKB-UniRule"/>
</dbReference>
<evidence type="ECO:0000256" key="1">
    <source>
        <dbReference type="ARBA" id="ARBA00022596"/>
    </source>
</evidence>
<dbReference type="FunFam" id="1.10.3090.10:FF:000001">
    <property type="entry name" value="Multifunctional CCA protein"/>
    <property type="match status" value="1"/>
</dbReference>
<comment type="miscellaneous">
    <text evidence="13">A single active site specifically recognizes both ATP and CTP and is responsible for their addition.</text>
</comment>
<feature type="binding site" evidence="13">
    <location>
        <position position="140"/>
    </location>
    <ligand>
        <name>ATP</name>
        <dbReference type="ChEBI" id="CHEBI:30616"/>
    </ligand>
</feature>
<dbReference type="InterPro" id="IPR006674">
    <property type="entry name" value="HD_domain"/>
</dbReference>
<keyword evidence="11 13" id="KW-0694">RNA-binding</keyword>
<keyword evidence="7 13" id="KW-0692">RNA repair</keyword>
<comment type="domain">
    <text evidence="13">Comprises two domains: an N-terminal domain containing the nucleotidyltransferase activity and a C-terminal HD domain associated with both phosphodiesterase and phosphatase activities.</text>
</comment>
<keyword evidence="6 13" id="KW-0547">Nucleotide-binding</keyword>
<feature type="binding site" evidence="13">
    <location>
        <position position="11"/>
    </location>
    <ligand>
        <name>CTP</name>
        <dbReference type="ChEBI" id="CHEBI:37563"/>
    </ligand>
</feature>
<comment type="subunit">
    <text evidence="13">Monomer. Can also form homodimers and oligomers.</text>
</comment>
<dbReference type="NCBIfam" id="NF008137">
    <property type="entry name" value="PRK10885.1"/>
    <property type="match status" value="1"/>
</dbReference>
<dbReference type="InterPro" id="IPR050124">
    <property type="entry name" value="tRNA_CCA-adding_enzyme"/>
</dbReference>
<keyword evidence="2 13" id="KW-0808">Transferase</keyword>
<dbReference type="Pfam" id="PF12627">
    <property type="entry name" value="PolyA_pol_RNAbd"/>
    <property type="match status" value="1"/>
</dbReference>
<dbReference type="EC" id="3.1.4.-" evidence="13"/>
<feature type="binding site" evidence="13">
    <location>
        <position position="23"/>
    </location>
    <ligand>
        <name>Mg(2+)</name>
        <dbReference type="ChEBI" id="CHEBI:18420"/>
    </ligand>
</feature>
<reference evidence="15 16" key="2">
    <citation type="submission" date="2015-03" db="EMBL/GenBank/DDBJ databases">
        <authorList>
            <person name="Chan K.-G."/>
        </authorList>
    </citation>
    <scope>NUCLEOTIDE SEQUENCE [LARGE SCALE GENOMIC DNA]</scope>
    <source>
        <strain evidence="15 16">RB-25</strain>
    </source>
</reference>
<evidence type="ECO:0000256" key="4">
    <source>
        <dbReference type="ARBA" id="ARBA00022695"/>
    </source>
</evidence>
<proteinExistence type="inferred from homology"/>
<accession>W0LB47</accession>
<dbReference type="InterPro" id="IPR043519">
    <property type="entry name" value="NT_sf"/>
</dbReference>
<feature type="binding site" evidence="13">
    <location>
        <position position="140"/>
    </location>
    <ligand>
        <name>CTP</name>
        <dbReference type="ChEBI" id="CHEBI:37563"/>
    </ligand>
</feature>
<dbReference type="KEGG" id="sfo:Z042_08310"/>
<dbReference type="GO" id="GO:0160016">
    <property type="term" value="F:CCACCA tRNA nucleotidyltransferase activity"/>
    <property type="evidence" value="ECO:0007669"/>
    <property type="project" value="RHEA"/>
</dbReference>
<comment type="function">
    <text evidence="13">Catalyzes the addition and repair of the essential 3'-terminal CCA sequence in tRNAs without using a nucleic acid template. Adds these three nucleotides in the order of C, C, and A to the tRNA nucleotide-73, using CTP and ATP as substrates and producing inorganic pyrophosphate. tRNA 3'-terminal CCA addition is required both for tRNA processing and repair. Also involved in tRNA surveillance by mediating tandem CCA addition to generate a CCACCA at the 3' terminus of unstable tRNAs. While stable tRNAs receive only 3'-terminal CCA, unstable tRNAs are marked with CCACCA and rapidly degraded.</text>
</comment>
<keyword evidence="16" id="KW-1185">Reference proteome</keyword>
<dbReference type="HAMAP" id="MF_01262">
    <property type="entry name" value="CCA_bact_type2"/>
    <property type="match status" value="1"/>
</dbReference>
<dbReference type="HAMAP" id="MF_01261">
    <property type="entry name" value="CCA_bact_type1"/>
    <property type="match status" value="1"/>
</dbReference>
<protein>
    <recommendedName>
        <fullName evidence="13">Multifunctional CCA protein</fullName>
    </recommendedName>
    <domain>
        <recommendedName>
            <fullName evidence="13">CCA-adding enzyme</fullName>
            <ecNumber evidence="13">2.7.7.72</ecNumber>
        </recommendedName>
        <alternativeName>
            <fullName evidence="13">CCA tRNA nucleotidyltransferase</fullName>
        </alternativeName>
        <alternativeName>
            <fullName evidence="13">tRNA CCA-pyrophosphorylase</fullName>
        </alternativeName>
        <alternativeName>
            <fullName evidence="13">tRNA adenylyl-/cytidylyl-transferase</fullName>
        </alternativeName>
        <alternativeName>
            <fullName evidence="13">tRNA nucleotidyltransferase</fullName>
        </alternativeName>
        <alternativeName>
            <fullName evidence="13">tRNA-NT</fullName>
        </alternativeName>
    </domain>
    <domain>
        <recommendedName>
            <fullName evidence="13">2'-nucleotidase</fullName>
            <ecNumber evidence="13">3.1.3.-</ecNumber>
        </recommendedName>
    </domain>
    <domain>
        <recommendedName>
            <fullName evidence="13">2',3'-cyclic phosphodiesterase</fullName>
            <ecNumber evidence="13">3.1.4.-</ecNumber>
        </recommendedName>
    </domain>
    <domain>
        <recommendedName>
            <fullName evidence="13">Phosphatase</fullName>
        </recommendedName>
    </domain>
</protein>
<dbReference type="InterPro" id="IPR032828">
    <property type="entry name" value="PolyA_RNA-bd"/>
</dbReference>
<dbReference type="AlphaFoldDB" id="W0LB47"/>
<feature type="binding site" evidence="13">
    <location>
        <position position="91"/>
    </location>
    <ligand>
        <name>ATP</name>
        <dbReference type="ChEBI" id="CHEBI:30616"/>
    </ligand>
</feature>
<dbReference type="GO" id="GO:0000287">
    <property type="term" value="F:magnesium ion binding"/>
    <property type="evidence" value="ECO:0007669"/>
    <property type="project" value="UniProtKB-UniRule"/>
</dbReference>
<feature type="binding site" evidence="13">
    <location>
        <position position="11"/>
    </location>
    <ligand>
        <name>ATP</name>
        <dbReference type="ChEBI" id="CHEBI:30616"/>
    </ligand>
</feature>
<dbReference type="InterPro" id="IPR012006">
    <property type="entry name" value="CCA_bact"/>
</dbReference>
<dbReference type="GO" id="GO:0016791">
    <property type="term" value="F:phosphatase activity"/>
    <property type="evidence" value="ECO:0007669"/>
    <property type="project" value="UniProtKB-UniRule"/>
</dbReference>
<dbReference type="RefSeq" id="WP_024911251.1">
    <property type="nucleotide sequence ID" value="NZ_CP007044.2"/>
</dbReference>
<dbReference type="eggNOG" id="COG0617">
    <property type="taxonomic scope" value="Bacteria"/>
</dbReference>
<dbReference type="HOGENOM" id="CLU_015961_1_1_6"/>
<evidence type="ECO:0000256" key="9">
    <source>
        <dbReference type="ARBA" id="ARBA00022840"/>
    </source>
</evidence>
<dbReference type="Proteomes" id="UP000019030">
    <property type="component" value="Chromosome"/>
</dbReference>
<dbReference type="PANTHER" id="PTHR47545">
    <property type="entry name" value="MULTIFUNCTIONAL CCA PROTEIN"/>
    <property type="match status" value="1"/>
</dbReference>
<dbReference type="SUPFAM" id="SSF81301">
    <property type="entry name" value="Nucleotidyltransferase"/>
    <property type="match status" value="1"/>
</dbReference>
<sequence>MKIYLVGGAVRDSLLNIPVFDRDWVVVGATPADLLARGYQQVGKDFPVFLNPETHEEYALARTERKSGQGYTGFTCYAAPDVTLEEDLLRRDLTINAIARSEDGELIDPYHGKADLEARILRHVSAAFGEDPLRVLRVARFAARFAHLGFTIAPETNTLMRQMAESGELAALVAERAWKETEKALQSQSPQVYFQVLRDCGALKVLFPEIDALFGVPAPEKWHPEIDTGVHTLMTLAIAAQLSPEVDIRFSALCHDLGKGITPQDLWPHHYGHGPAGVKLVETLCQRLRVPNPVRELAKLVAEFHDLIHTVNKLRPETLLKLFDAIDVWRKPQRLEQMILSSEADARGRTGFENSPYPQGDYLRQAYQVANAISVKEVVASGLQGQAIRDELKRRRQQALAEWKKRQEPPV</sequence>
<dbReference type="InterPro" id="IPR003607">
    <property type="entry name" value="HD/PDEase_dom"/>
</dbReference>
<evidence type="ECO:0000256" key="5">
    <source>
        <dbReference type="ARBA" id="ARBA00022723"/>
    </source>
</evidence>
<evidence type="ECO:0000256" key="10">
    <source>
        <dbReference type="ARBA" id="ARBA00022842"/>
    </source>
</evidence>
<comment type="catalytic activity">
    <reaction evidence="13">
        <text>a tRNA with a 3' CCA end + 2 CTP + ATP = a tRNA with a 3' CCACCA end + 3 diphosphate</text>
        <dbReference type="Rhea" id="RHEA:76235"/>
        <dbReference type="Rhea" id="RHEA-COMP:10468"/>
        <dbReference type="Rhea" id="RHEA-COMP:18655"/>
        <dbReference type="ChEBI" id="CHEBI:30616"/>
        <dbReference type="ChEBI" id="CHEBI:33019"/>
        <dbReference type="ChEBI" id="CHEBI:37563"/>
        <dbReference type="ChEBI" id="CHEBI:83071"/>
        <dbReference type="ChEBI" id="CHEBI:195187"/>
    </reaction>
</comment>
<feature type="binding site" evidence="13">
    <location>
        <position position="8"/>
    </location>
    <ligand>
        <name>ATP</name>
        <dbReference type="ChEBI" id="CHEBI:30616"/>
    </ligand>
</feature>
<feature type="binding site" evidence="13">
    <location>
        <position position="8"/>
    </location>
    <ligand>
        <name>CTP</name>
        <dbReference type="ChEBI" id="CHEBI:37563"/>
    </ligand>
</feature>
<keyword evidence="12 13" id="KW-0511">Multifunctional enzyme</keyword>
<feature type="binding site" evidence="13">
    <location>
        <position position="137"/>
    </location>
    <ligand>
        <name>CTP</name>
        <dbReference type="ChEBI" id="CHEBI:37563"/>
    </ligand>
</feature>
<comment type="similarity">
    <text evidence="13">Belongs to the tRNA nucleotidyltransferase/poly(A) polymerase family. Bacterial CCA-adding enzyme type 1 subfamily.</text>
</comment>
<dbReference type="CDD" id="cd00077">
    <property type="entry name" value="HDc"/>
    <property type="match status" value="1"/>
</dbReference>
<dbReference type="GO" id="GO:0000049">
    <property type="term" value="F:tRNA binding"/>
    <property type="evidence" value="ECO:0007669"/>
    <property type="project" value="UniProtKB-UniRule"/>
</dbReference>
<evidence type="ECO:0000313" key="15">
    <source>
        <dbReference type="EMBL" id="AHG19619.1"/>
    </source>
</evidence>
<evidence type="ECO:0000256" key="6">
    <source>
        <dbReference type="ARBA" id="ARBA00022741"/>
    </source>
</evidence>
<keyword evidence="3 13" id="KW-0819">tRNA processing</keyword>
<evidence type="ECO:0000256" key="2">
    <source>
        <dbReference type="ARBA" id="ARBA00022679"/>
    </source>
</evidence>
<keyword evidence="10 13" id="KW-0460">Magnesium</keyword>
<dbReference type="EMBL" id="CP007044">
    <property type="protein sequence ID" value="AHG19619.1"/>
    <property type="molecule type" value="Genomic_DNA"/>
</dbReference>
<dbReference type="STRING" id="1441930.Z042_08310"/>